<protein>
    <submittedName>
        <fullName evidence="1">O-spanin</fullName>
    </submittedName>
</protein>
<dbReference type="EMBL" id="PP780467">
    <property type="protein sequence ID" value="XBN74680.1"/>
    <property type="molecule type" value="Genomic_DNA"/>
</dbReference>
<dbReference type="InterPro" id="IPR058979">
    <property type="entry name" value="LysC-like"/>
</dbReference>
<organism evidence="1">
    <name type="scientific">Xanthomonas phage MK21</name>
    <dbReference type="NCBI Taxonomy" id="3148942"/>
    <lineage>
        <taxon>Viruses</taxon>
        <taxon>Duplodnaviria</taxon>
        <taxon>Heunggongvirae</taxon>
        <taxon>Uroviricota</taxon>
        <taxon>Caudoviricetes</taxon>
    </lineage>
</organism>
<proteinExistence type="predicted"/>
<evidence type="ECO:0000313" key="1">
    <source>
        <dbReference type="EMBL" id="XBN74680.1"/>
    </source>
</evidence>
<dbReference type="Pfam" id="PF23793">
    <property type="entry name" value="LysC"/>
    <property type="match status" value="1"/>
</dbReference>
<accession>A0AAU7J8U4</accession>
<reference evidence="1" key="2">
    <citation type="submission" date="2024-06" db="EMBL/GenBank/DDBJ databases">
        <title>Novel bacteriophage MK21 infecting Xanthomonas citri.</title>
        <authorList>
            <person name="Song S.-H."/>
            <person name="Lee A.H."/>
            <person name="Choi K.-M."/>
            <person name="Oh D."/>
            <person name="Park J.-G."/>
        </authorList>
    </citation>
    <scope>NUCLEOTIDE SEQUENCE</scope>
</reference>
<sequence>MSLTGCATVQAPQRQFLRDCTLTYLPAGGKPTQASLYKLAIDREADLRNCNADKRAIRAWYETYCDAKGPGCKVKYGSEK</sequence>
<name>A0AAU7J8U4_9CAUD</name>
<reference evidence="1" key="1">
    <citation type="submission" date="2024-05" db="EMBL/GenBank/DDBJ databases">
        <authorList>
            <person name="Kwon M."/>
            <person name="Moon K."/>
        </authorList>
    </citation>
    <scope>NUCLEOTIDE SEQUENCE</scope>
</reference>